<evidence type="ECO:0000313" key="1">
    <source>
        <dbReference type="EMBL" id="QBK89668.1"/>
    </source>
</evidence>
<protein>
    <submittedName>
        <fullName evidence="1">Uncharacterized protein</fullName>
    </submittedName>
</protein>
<name>A0A481Z3P9_9VIRU</name>
<dbReference type="EMBL" id="MK500434">
    <property type="protein sequence ID" value="QBK89668.1"/>
    <property type="molecule type" value="Genomic_DNA"/>
</dbReference>
<accession>A0A481Z3P9</accession>
<reference evidence="1" key="1">
    <citation type="journal article" date="2019" name="MBio">
        <title>Virus Genomes from Deep Sea Sediments Expand the Ocean Megavirome and Support Independent Origins of Viral Gigantism.</title>
        <authorList>
            <person name="Backstrom D."/>
            <person name="Yutin N."/>
            <person name="Jorgensen S.L."/>
            <person name="Dharamshi J."/>
            <person name="Homa F."/>
            <person name="Zaremba-Niedwiedzka K."/>
            <person name="Spang A."/>
            <person name="Wolf Y.I."/>
            <person name="Koonin E.V."/>
            <person name="Ettema T.J."/>
        </authorList>
    </citation>
    <scope>NUCLEOTIDE SEQUENCE</scope>
</reference>
<organism evidence="1">
    <name type="scientific">Pithovirus LCPAC001</name>
    <dbReference type="NCBI Taxonomy" id="2506585"/>
    <lineage>
        <taxon>Viruses</taxon>
        <taxon>Pithoviruses</taxon>
    </lineage>
</organism>
<gene>
    <name evidence="1" type="ORF">LCPAC001_01810</name>
</gene>
<sequence>MSNSYHIFYSQHKGKKTRDEINSLWKQYKARTESKTSMPGKRVVTPVKKVSPVRKRTPVKKVISEKKISFVGKNLPMSPTRRTIPTIVQKKIVIEPVVTITLDAPLALKIVTMLSLGKLYQIMQASPNLKDLLSTNVKFWANIYLKNFGVTPNYRRMARSAVAKEWIDLVRKTYLLRLR</sequence>
<proteinExistence type="predicted"/>